<dbReference type="EMBL" id="JAMQJZ010000007">
    <property type="protein sequence ID" value="MDC3420893.1"/>
    <property type="molecule type" value="Genomic_DNA"/>
</dbReference>
<dbReference type="SMART" id="SM00871">
    <property type="entry name" value="AraC_E_bind"/>
    <property type="match status" value="1"/>
</dbReference>
<dbReference type="InterPro" id="IPR010499">
    <property type="entry name" value="AraC_E-bd"/>
</dbReference>
<name>A0A9X4AK03_9BACI</name>
<gene>
    <name evidence="2" type="ORF">NC661_10990</name>
</gene>
<dbReference type="PANTHER" id="PTHR36444:SF3">
    <property type="entry name" value="TRANSCRIPTIONAL ACTIVATOR, PUTATIVE-RELATED"/>
    <property type="match status" value="1"/>
</dbReference>
<dbReference type="Pfam" id="PF14526">
    <property type="entry name" value="Cass2"/>
    <property type="match status" value="1"/>
</dbReference>
<dbReference type="Proteomes" id="UP001145072">
    <property type="component" value="Unassembled WGS sequence"/>
</dbReference>
<dbReference type="InterPro" id="IPR011256">
    <property type="entry name" value="Reg_factor_effector_dom_sf"/>
</dbReference>
<protein>
    <submittedName>
        <fullName evidence="2">GyrI-like domain-containing protein</fullName>
    </submittedName>
</protein>
<evidence type="ECO:0000313" key="2">
    <source>
        <dbReference type="EMBL" id="MDC3420893.1"/>
    </source>
</evidence>
<evidence type="ECO:0000313" key="3">
    <source>
        <dbReference type="Proteomes" id="UP001145072"/>
    </source>
</evidence>
<dbReference type="RefSeq" id="WP_259872288.1">
    <property type="nucleotide sequence ID" value="NZ_JAMQJZ010000007.1"/>
</dbReference>
<comment type="caution">
    <text evidence="2">The sequence shown here is derived from an EMBL/GenBank/DDBJ whole genome shotgun (WGS) entry which is preliminary data.</text>
</comment>
<evidence type="ECO:0000259" key="1">
    <source>
        <dbReference type="SMART" id="SM00871"/>
    </source>
</evidence>
<dbReference type="SUPFAM" id="SSF55136">
    <property type="entry name" value="Probable bacterial effector-binding domain"/>
    <property type="match status" value="1"/>
</dbReference>
<dbReference type="AlphaFoldDB" id="A0A9X4AK03"/>
<feature type="domain" description="AraC effector-binding" evidence="1">
    <location>
        <begin position="1"/>
        <end position="138"/>
    </location>
</feature>
<keyword evidence="3" id="KW-1185">Reference proteome</keyword>
<proteinExistence type="predicted"/>
<dbReference type="PANTHER" id="PTHR36444">
    <property type="entry name" value="TRANSCRIPTIONAL REGULATOR PROTEIN YOBU-RELATED"/>
    <property type="match status" value="1"/>
</dbReference>
<accession>A0A9X4AK03</accession>
<dbReference type="InterPro" id="IPR053182">
    <property type="entry name" value="YobU-like_regulator"/>
</dbReference>
<sequence length="140" mass="15571">MKGGENFKVIPEFWNDMNNSSTGELLEGLAIDFGMLGICMHFSPEQDSFTYFIGIEKGAHGLPQGLEVEEIPSSTWAVFDVTGAMPDAIQDMTKKIHAEWFPATGYQHAGTPEMEVYLPQEISPNSAGYRTQIWIPVVKK</sequence>
<reference evidence="2" key="1">
    <citation type="submission" date="2022-06" db="EMBL/GenBank/DDBJ databases">
        <title>Aquibacillus sp. a new bacterium isolated from soil saline samples.</title>
        <authorList>
            <person name="Galisteo C."/>
            <person name="De La Haba R."/>
            <person name="Sanchez-Porro C."/>
            <person name="Ventosa A."/>
        </authorList>
    </citation>
    <scope>NUCLEOTIDE SEQUENCE</scope>
    <source>
        <strain evidence="2">JCM 12387</strain>
    </source>
</reference>
<organism evidence="2 3">
    <name type="scientific">Aquibacillus koreensis</name>
    <dbReference type="NCBI Taxonomy" id="279446"/>
    <lineage>
        <taxon>Bacteria</taxon>
        <taxon>Bacillati</taxon>
        <taxon>Bacillota</taxon>
        <taxon>Bacilli</taxon>
        <taxon>Bacillales</taxon>
        <taxon>Bacillaceae</taxon>
        <taxon>Aquibacillus</taxon>
    </lineage>
</organism>
<dbReference type="Gene3D" id="3.20.80.10">
    <property type="entry name" value="Regulatory factor, effector binding domain"/>
    <property type="match status" value="1"/>
</dbReference>
<dbReference type="InterPro" id="IPR029441">
    <property type="entry name" value="Cass2"/>
</dbReference>